<feature type="domain" description="HNH nuclease" evidence="1">
    <location>
        <begin position="53"/>
        <end position="97"/>
    </location>
</feature>
<name>A0A482N5J1_9CAUD</name>
<dbReference type="InterPro" id="IPR044925">
    <property type="entry name" value="His-Me_finger_sf"/>
</dbReference>
<keyword evidence="3" id="KW-1185">Reference proteome</keyword>
<dbReference type="Proteomes" id="UP000310047">
    <property type="component" value="Segment"/>
</dbReference>
<sequence length="190" mass="21713">MFIRIPEFPDYAVNENGEVYSFLSYKFLTPGQNTAGYLQVNLMKDGTPINVRVHRLVAYCFGLLPGLESELVVDHINDDKLDPRLSNLQVLTYRANAIKFHNKNWREHPDFLVEIKKLESMGITKAAASYRRRAMFKYIVAVPSSDTLTLELIESTYQKTNSWGKTARALGFNSAPAIRYRYNKLKAASL</sequence>
<protein>
    <recommendedName>
        <fullName evidence="1">HNH nuclease domain-containing protein</fullName>
    </recommendedName>
</protein>
<proteinExistence type="predicted"/>
<dbReference type="EMBL" id="MK373792">
    <property type="protein sequence ID" value="QBQ80729.1"/>
    <property type="molecule type" value="Genomic_DNA"/>
</dbReference>
<reference evidence="2 3" key="1">
    <citation type="submission" date="2019-01" db="EMBL/GenBank/DDBJ databases">
        <title>Still something new to discover - new insights into E. coli phage diversity and taxonomy.</title>
        <authorList>
            <person name="Korf I.H.E."/>
            <person name="Adriaennsens E."/>
            <person name="Dreiseikelmann B."/>
            <person name="Kropinski A."/>
            <person name="Nimtz M."/>
            <person name="Meier-Kolthoff J.P."/>
            <person name="Rohde M."/>
            <person name="van Raaij M."/>
            <person name="Wittmann J."/>
        </authorList>
    </citation>
    <scope>NUCLEOTIDE SEQUENCE [LARGE SCALE GENOMIC DNA]</scope>
</reference>
<evidence type="ECO:0000313" key="3">
    <source>
        <dbReference type="Proteomes" id="UP000310047"/>
    </source>
</evidence>
<dbReference type="Gene3D" id="3.90.75.20">
    <property type="match status" value="1"/>
</dbReference>
<evidence type="ECO:0000259" key="1">
    <source>
        <dbReference type="Pfam" id="PF13392"/>
    </source>
</evidence>
<evidence type="ECO:0000313" key="2">
    <source>
        <dbReference type="EMBL" id="QBQ80729.1"/>
    </source>
</evidence>
<organism evidence="2 3">
    <name type="scientific">Escherichia phage vB_EcoS_VAH1</name>
    <dbReference type="NCBI Taxonomy" id="2508173"/>
    <lineage>
        <taxon>Viruses</taxon>
        <taxon>Duplodnaviria</taxon>
        <taxon>Heunggongvirae</taxon>
        <taxon>Uroviricota</taxon>
        <taxon>Caudoviricetes</taxon>
        <taxon>Demerecviridae</taxon>
        <taxon>Markadamsvirinae</taxon>
        <taxon>Tequintavirus</taxon>
        <taxon>Tequintavirus vVAH1</taxon>
    </lineage>
</organism>
<gene>
    <name evidence="2" type="ORF">VAH1_00122</name>
</gene>
<dbReference type="InterPro" id="IPR003615">
    <property type="entry name" value="HNH_nuc"/>
</dbReference>
<dbReference type="SUPFAM" id="SSF54060">
    <property type="entry name" value="His-Me finger endonucleases"/>
    <property type="match status" value="1"/>
</dbReference>
<dbReference type="Pfam" id="PF13392">
    <property type="entry name" value="HNH_3"/>
    <property type="match status" value="1"/>
</dbReference>
<accession>A0A482N5J1</accession>